<evidence type="ECO:0000313" key="1">
    <source>
        <dbReference type="EMBL" id="CAI6357115.1"/>
    </source>
</evidence>
<dbReference type="Proteomes" id="UP001160148">
    <property type="component" value="Unassembled WGS sequence"/>
</dbReference>
<dbReference type="Pfam" id="PF03564">
    <property type="entry name" value="DUF1759"/>
    <property type="match status" value="1"/>
</dbReference>
<gene>
    <name evidence="1" type="ORF">MEUPH1_LOCUS12776</name>
</gene>
<evidence type="ECO:0000313" key="2">
    <source>
        <dbReference type="Proteomes" id="UP001160148"/>
    </source>
</evidence>
<dbReference type="AlphaFoldDB" id="A0AAV0WMM6"/>
<reference evidence="1 2" key="1">
    <citation type="submission" date="2023-01" db="EMBL/GenBank/DDBJ databases">
        <authorList>
            <person name="Whitehead M."/>
        </authorList>
    </citation>
    <scope>NUCLEOTIDE SEQUENCE [LARGE SCALE GENOMIC DNA]</scope>
</reference>
<comment type="caution">
    <text evidence="1">The sequence shown here is derived from an EMBL/GenBank/DDBJ whole genome shotgun (WGS) entry which is preliminary data.</text>
</comment>
<sequence>MHHLFSLPASQQESAITLKTLIDCTNKHVRALQARALQALGRPAKYWDDILVHLVSTKLPPEMRKTWEIESTSYVNFPTWHNLGEFIENRVNA</sequence>
<keyword evidence="2" id="KW-1185">Reference proteome</keyword>
<organism evidence="1 2">
    <name type="scientific">Macrosiphum euphorbiae</name>
    <name type="common">potato aphid</name>
    <dbReference type="NCBI Taxonomy" id="13131"/>
    <lineage>
        <taxon>Eukaryota</taxon>
        <taxon>Metazoa</taxon>
        <taxon>Ecdysozoa</taxon>
        <taxon>Arthropoda</taxon>
        <taxon>Hexapoda</taxon>
        <taxon>Insecta</taxon>
        <taxon>Pterygota</taxon>
        <taxon>Neoptera</taxon>
        <taxon>Paraneoptera</taxon>
        <taxon>Hemiptera</taxon>
        <taxon>Sternorrhyncha</taxon>
        <taxon>Aphidomorpha</taxon>
        <taxon>Aphidoidea</taxon>
        <taxon>Aphididae</taxon>
        <taxon>Macrosiphini</taxon>
        <taxon>Macrosiphum</taxon>
    </lineage>
</organism>
<dbReference type="EMBL" id="CARXXK010000002">
    <property type="protein sequence ID" value="CAI6357115.1"/>
    <property type="molecule type" value="Genomic_DNA"/>
</dbReference>
<protein>
    <recommendedName>
        <fullName evidence="3">Reverse transcriptase</fullName>
    </recommendedName>
</protein>
<evidence type="ECO:0008006" key="3">
    <source>
        <dbReference type="Google" id="ProtNLM"/>
    </source>
</evidence>
<name>A0AAV0WMM6_9HEMI</name>
<dbReference type="InterPro" id="IPR005312">
    <property type="entry name" value="DUF1759"/>
</dbReference>
<proteinExistence type="predicted"/>
<accession>A0AAV0WMM6</accession>